<dbReference type="Proteomes" id="UP000195152">
    <property type="component" value="Unassembled WGS sequence"/>
</dbReference>
<comment type="similarity">
    <text evidence="2">Belongs to the HAD-like hydrolase superfamily. CbbY/CbbZ/Gph/YieH family.</text>
</comment>
<dbReference type="SFLD" id="SFLDS00003">
    <property type="entry name" value="Haloacid_Dehalogenase"/>
    <property type="match status" value="1"/>
</dbReference>
<evidence type="ECO:0000313" key="7">
    <source>
        <dbReference type="Proteomes" id="UP000195152"/>
    </source>
</evidence>
<dbReference type="SFLD" id="SFLDG01129">
    <property type="entry name" value="C1.5:_HAD__Beta-PGM__Phosphata"/>
    <property type="match status" value="1"/>
</dbReference>
<keyword evidence="4 6" id="KW-0378">Hydrolase</keyword>
<protein>
    <submittedName>
        <fullName evidence="6">HAD family hydrolase</fullName>
    </submittedName>
</protein>
<comment type="cofactor">
    <cofactor evidence="1">
        <name>Mg(2+)</name>
        <dbReference type="ChEBI" id="CHEBI:18420"/>
    </cofactor>
</comment>
<dbReference type="SUPFAM" id="SSF56784">
    <property type="entry name" value="HAD-like"/>
    <property type="match status" value="1"/>
</dbReference>
<dbReference type="PRINTS" id="PR00413">
    <property type="entry name" value="HADHALOGNASE"/>
</dbReference>
<dbReference type="GO" id="GO:0016787">
    <property type="term" value="F:hydrolase activity"/>
    <property type="evidence" value="ECO:0007669"/>
    <property type="project" value="UniProtKB-KW"/>
</dbReference>
<gene>
    <name evidence="6" type="ORF">BK699_14590</name>
</gene>
<dbReference type="PANTHER" id="PTHR46193:SF21">
    <property type="entry name" value="SLL1138 PROTEIN"/>
    <property type="match status" value="1"/>
</dbReference>
<dbReference type="InterPro" id="IPR023198">
    <property type="entry name" value="PGP-like_dom2"/>
</dbReference>
<dbReference type="CDD" id="cd16423">
    <property type="entry name" value="HAD_BPGM-like"/>
    <property type="match status" value="1"/>
</dbReference>
<dbReference type="GO" id="GO:0046872">
    <property type="term" value="F:metal ion binding"/>
    <property type="evidence" value="ECO:0007669"/>
    <property type="project" value="UniProtKB-KW"/>
</dbReference>
<dbReference type="EMBL" id="NFCF01000073">
    <property type="protein sequence ID" value="OTW48397.1"/>
    <property type="molecule type" value="Genomic_DNA"/>
</dbReference>
<dbReference type="InterPro" id="IPR023214">
    <property type="entry name" value="HAD_sf"/>
</dbReference>
<evidence type="ECO:0000256" key="3">
    <source>
        <dbReference type="ARBA" id="ARBA00022723"/>
    </source>
</evidence>
<dbReference type="InterPro" id="IPR041492">
    <property type="entry name" value="HAD_2"/>
</dbReference>
<evidence type="ECO:0000256" key="1">
    <source>
        <dbReference type="ARBA" id="ARBA00001946"/>
    </source>
</evidence>
<evidence type="ECO:0000256" key="2">
    <source>
        <dbReference type="ARBA" id="ARBA00006171"/>
    </source>
</evidence>
<evidence type="ECO:0000256" key="4">
    <source>
        <dbReference type="ARBA" id="ARBA00022801"/>
    </source>
</evidence>
<dbReference type="FunFam" id="3.40.50.1000:FF:000036">
    <property type="entry name" value="HAD family hydrolase"/>
    <property type="match status" value="1"/>
</dbReference>
<dbReference type="Pfam" id="PF13419">
    <property type="entry name" value="HAD_2"/>
    <property type="match status" value="1"/>
</dbReference>
<dbReference type="SFLD" id="SFLDG01135">
    <property type="entry name" value="C1.5.6:_HAD__Beta-PGM__Phospha"/>
    <property type="match status" value="1"/>
</dbReference>
<keyword evidence="5" id="KW-0460">Magnesium</keyword>
<evidence type="ECO:0000256" key="5">
    <source>
        <dbReference type="ARBA" id="ARBA00022842"/>
    </source>
</evidence>
<dbReference type="InterPro" id="IPR006439">
    <property type="entry name" value="HAD-SF_hydro_IA"/>
</dbReference>
<dbReference type="InterPro" id="IPR051600">
    <property type="entry name" value="Beta-PGM-like"/>
</dbReference>
<accession>A0A242W846</accession>
<dbReference type="AlphaFoldDB" id="A0A242W846"/>
<proteinExistence type="inferred from homology"/>
<organism evidence="6 7">
    <name type="scientific">Bacillus thuringiensis serovar mexicanensis</name>
    <dbReference type="NCBI Taxonomy" id="180868"/>
    <lineage>
        <taxon>Bacteria</taxon>
        <taxon>Bacillati</taxon>
        <taxon>Bacillota</taxon>
        <taxon>Bacilli</taxon>
        <taxon>Bacillales</taxon>
        <taxon>Bacillaceae</taxon>
        <taxon>Bacillus</taxon>
        <taxon>Bacillus cereus group</taxon>
    </lineage>
</organism>
<sequence>MMKAIIFDFDGLIVDTETIWFHSFRDAVREYGGDLPLEEFAKCIGTTDDVLYEYLNEQLKEKFDKYALKEKVKNLHKEKMKIPEARDGVTEYLQEAKEMGLKIALASSSSREWVIPFLEELQIRDYFEVIKTREDVEKVKPDPALYRVAIEDLGIDSSEAVVFEDSLNGLKAAIAAGLTCVVVPNDVTRNLPFENHHLRIESMKDKSLKEVMQNIKKDRIS</sequence>
<dbReference type="InterPro" id="IPR036412">
    <property type="entry name" value="HAD-like_sf"/>
</dbReference>
<dbReference type="NCBIfam" id="TIGR01509">
    <property type="entry name" value="HAD-SF-IA-v3"/>
    <property type="match status" value="1"/>
</dbReference>
<dbReference type="PANTHER" id="PTHR46193">
    <property type="entry name" value="6-PHOSPHOGLUCONATE PHOSPHATASE"/>
    <property type="match status" value="1"/>
</dbReference>
<name>A0A242W846_BACTU</name>
<dbReference type="Gene3D" id="1.10.150.240">
    <property type="entry name" value="Putative phosphatase, domain 2"/>
    <property type="match status" value="1"/>
</dbReference>
<evidence type="ECO:0000313" key="6">
    <source>
        <dbReference type="EMBL" id="OTW48397.1"/>
    </source>
</evidence>
<dbReference type="Gene3D" id="3.40.50.1000">
    <property type="entry name" value="HAD superfamily/HAD-like"/>
    <property type="match status" value="1"/>
</dbReference>
<reference evidence="6 7" key="1">
    <citation type="submission" date="2016-10" db="EMBL/GenBank/DDBJ databases">
        <title>Comparative genomics of Bacillus thuringiensis reveals a path to pathogens against multiple invertebrate hosts.</title>
        <authorList>
            <person name="Zheng J."/>
            <person name="Gao Q."/>
            <person name="Liu H."/>
            <person name="Peng D."/>
            <person name="Ruan L."/>
            <person name="Sun M."/>
        </authorList>
    </citation>
    <scope>NUCLEOTIDE SEQUENCE [LARGE SCALE GENOMIC DNA]</scope>
    <source>
        <strain evidence="6">BGSC 4AC1</strain>
    </source>
</reference>
<keyword evidence="3" id="KW-0479">Metal-binding</keyword>
<comment type="caution">
    <text evidence="6">The sequence shown here is derived from an EMBL/GenBank/DDBJ whole genome shotgun (WGS) entry which is preliminary data.</text>
</comment>